<dbReference type="PANTHER" id="PTHR10174">
    <property type="entry name" value="ALPHA-TOCOPHEROL TRANSFER PROTEIN-RELATED"/>
    <property type="match status" value="1"/>
</dbReference>
<dbReference type="EMBL" id="CAJNRD030001118">
    <property type="protein sequence ID" value="CAG5081694.1"/>
    <property type="molecule type" value="Genomic_DNA"/>
</dbReference>
<dbReference type="SMART" id="SM01100">
    <property type="entry name" value="CRAL_TRIO_N"/>
    <property type="match status" value="1"/>
</dbReference>
<dbReference type="CDD" id="cd00170">
    <property type="entry name" value="SEC14"/>
    <property type="match status" value="1"/>
</dbReference>
<dbReference type="Gene3D" id="1.10.8.20">
    <property type="entry name" value="N-terminal domain of phosphatidylinositol transfer protein sec14p"/>
    <property type="match status" value="1"/>
</dbReference>
<protein>
    <submittedName>
        <fullName evidence="2">Similar to TTPAL: Alpha-tocopherol transfer protein-like (Pongo abelii)</fullName>
    </submittedName>
</protein>
<proteinExistence type="predicted"/>
<dbReference type="InterPro" id="IPR011074">
    <property type="entry name" value="CRAL/TRIO_N_dom"/>
</dbReference>
<organism evidence="2 3">
    <name type="scientific">Cotesia congregata</name>
    <name type="common">Parasitoid wasp</name>
    <name type="synonym">Apanteles congregatus</name>
    <dbReference type="NCBI Taxonomy" id="51543"/>
    <lineage>
        <taxon>Eukaryota</taxon>
        <taxon>Metazoa</taxon>
        <taxon>Ecdysozoa</taxon>
        <taxon>Arthropoda</taxon>
        <taxon>Hexapoda</taxon>
        <taxon>Insecta</taxon>
        <taxon>Pterygota</taxon>
        <taxon>Neoptera</taxon>
        <taxon>Endopterygota</taxon>
        <taxon>Hymenoptera</taxon>
        <taxon>Apocrita</taxon>
        <taxon>Ichneumonoidea</taxon>
        <taxon>Braconidae</taxon>
        <taxon>Microgastrinae</taxon>
        <taxon>Cotesia</taxon>
    </lineage>
</organism>
<keyword evidence="3" id="KW-1185">Reference proteome</keyword>
<dbReference type="SMART" id="SM00516">
    <property type="entry name" value="SEC14"/>
    <property type="match status" value="1"/>
</dbReference>
<name>A0A8J2MHN7_COTCN</name>
<dbReference type="SUPFAM" id="SSF46938">
    <property type="entry name" value="CRAL/TRIO N-terminal domain"/>
    <property type="match status" value="1"/>
</dbReference>
<feature type="domain" description="CRAL-TRIO" evidence="1">
    <location>
        <begin position="105"/>
        <end position="269"/>
    </location>
</feature>
<dbReference type="Proteomes" id="UP000786811">
    <property type="component" value="Unassembled WGS sequence"/>
</dbReference>
<reference evidence="2" key="1">
    <citation type="submission" date="2021-04" db="EMBL/GenBank/DDBJ databases">
        <authorList>
            <person name="Chebbi M.A.C M."/>
        </authorList>
    </citation>
    <scope>NUCLEOTIDE SEQUENCE</scope>
</reference>
<dbReference type="InterPro" id="IPR001251">
    <property type="entry name" value="CRAL-TRIO_dom"/>
</dbReference>
<accession>A0A8J2MHN7</accession>
<comment type="caution">
    <text evidence="2">The sequence shown here is derived from an EMBL/GenBank/DDBJ whole genome shotgun (WGS) entry which is preliminary data.</text>
</comment>
<dbReference type="SUPFAM" id="SSF52087">
    <property type="entry name" value="CRAL/TRIO domain"/>
    <property type="match status" value="1"/>
</dbReference>
<dbReference type="GO" id="GO:1902936">
    <property type="term" value="F:phosphatidylinositol bisphosphate binding"/>
    <property type="evidence" value="ECO:0007669"/>
    <property type="project" value="TreeGrafter"/>
</dbReference>
<sequence length="339" mass="38947">MGFGEGTKWVTEPDTYVCKLTKETQEVAKEELREDESRRNTALEQMRDYIMRNERIENCRLDAQFLLRFLRVKKFSVPMSQEAVERYLLLRQVYHPAFNNLDINEPNMDELLSLGYIFAAPGRDANGRRVIINRPGVFDPYKYTNVDMCKIHGIAYETLMEDEENQVRGFSHFADGAGVGFPHITLFTPREAVRIVKNGERTIPMRHKEVVGINVPKKLQYVLDFGMSLVSDKIKKRVTLYENLEEAISKGMDTSMLPKEYGGKMPMKEMIELWRKEVMDARPTLLRNDKMKVRINMYSEKAREGAVSALKQGLGCGDLNSGDSTIHGLSGSFRKLEVD</sequence>
<dbReference type="PRINTS" id="PR00180">
    <property type="entry name" value="CRETINALDHBP"/>
</dbReference>
<evidence type="ECO:0000313" key="2">
    <source>
        <dbReference type="EMBL" id="CAG5081694.1"/>
    </source>
</evidence>
<dbReference type="AlphaFoldDB" id="A0A8J2MHN7"/>
<dbReference type="Gene3D" id="3.40.525.10">
    <property type="entry name" value="CRAL-TRIO lipid binding domain"/>
    <property type="match status" value="1"/>
</dbReference>
<dbReference type="GO" id="GO:0016020">
    <property type="term" value="C:membrane"/>
    <property type="evidence" value="ECO:0007669"/>
    <property type="project" value="TreeGrafter"/>
</dbReference>
<gene>
    <name evidence="2" type="ORF">HICCMSTLAB_LOCUS3355</name>
</gene>
<dbReference type="PROSITE" id="PS50191">
    <property type="entry name" value="CRAL_TRIO"/>
    <property type="match status" value="1"/>
</dbReference>
<dbReference type="OrthoDB" id="1434354at2759"/>
<dbReference type="InterPro" id="IPR036865">
    <property type="entry name" value="CRAL-TRIO_dom_sf"/>
</dbReference>
<dbReference type="Gene3D" id="1.20.5.1200">
    <property type="entry name" value="Alpha-tocopherol transfer"/>
    <property type="match status" value="1"/>
</dbReference>
<evidence type="ECO:0000313" key="3">
    <source>
        <dbReference type="Proteomes" id="UP000786811"/>
    </source>
</evidence>
<dbReference type="InterPro" id="IPR036273">
    <property type="entry name" value="CRAL/TRIO_N_dom_sf"/>
</dbReference>
<dbReference type="Pfam" id="PF00650">
    <property type="entry name" value="CRAL_TRIO"/>
    <property type="match status" value="1"/>
</dbReference>
<dbReference type="PANTHER" id="PTHR10174:SF208">
    <property type="entry name" value="CRAL-TRIO DOMAIN-CONTAINING PROTEIN DDB_G0278031"/>
    <property type="match status" value="1"/>
</dbReference>
<evidence type="ECO:0000259" key="1">
    <source>
        <dbReference type="PROSITE" id="PS50191"/>
    </source>
</evidence>